<dbReference type="EMBL" id="CP103423">
    <property type="protein sequence ID" value="UWD34545.1"/>
    <property type="molecule type" value="Genomic_DNA"/>
</dbReference>
<keyword evidence="3" id="KW-1003">Cell membrane</keyword>
<keyword evidence="2" id="KW-0813">Transport</keyword>
<reference evidence="9" key="1">
    <citation type="submission" date="2022-08" db="EMBL/GenBank/DDBJ databases">
        <title>Complete genome sequence of Mycoplasma molare type strain H 542.</title>
        <authorList>
            <person name="Spergser J."/>
        </authorList>
    </citation>
    <scope>NUCLEOTIDE SEQUENCE</scope>
    <source>
        <strain evidence="9">H 542</strain>
    </source>
</reference>
<keyword evidence="7 8" id="KW-0472">Membrane</keyword>
<evidence type="ECO:0000256" key="3">
    <source>
        <dbReference type="ARBA" id="ARBA00022475"/>
    </source>
</evidence>
<evidence type="ECO:0000256" key="6">
    <source>
        <dbReference type="ARBA" id="ARBA00022989"/>
    </source>
</evidence>
<keyword evidence="10" id="KW-1185">Reference proteome</keyword>
<keyword evidence="4" id="KW-0762">Sugar transport</keyword>
<sequence>MKKIIKVTIIFLLLFLLLFFIFFPIYFLILVSLKSNQSFLNNEYSLIIDEWNFKNYSFLKEFDFWKAILISLISSFVLIIIRMIIYFGFIISFYNFSNKFKKTIQLILMILFIIPEFSIFLSLKNILNILNISSNLNYFSLISNSLFSFFLLNNMLFNYTKTKDKYYKIIIIDNLNFLEQLKLIYWKEMKHSFFMLVVFSFITTWNDFLWVNFLLSGSEDKTLAIWFRYYAPIPTGGYFLNLQAAGAFVSIFIPITIYFIFSKQITKIDL</sequence>
<keyword evidence="5 8" id="KW-0812">Transmembrane</keyword>
<accession>A0ABY5TVG8</accession>
<evidence type="ECO:0000313" key="10">
    <source>
        <dbReference type="Proteomes" id="UP001058364"/>
    </source>
</evidence>
<name>A0ABY5TVG8_9BACT</name>
<dbReference type="Proteomes" id="UP001058364">
    <property type="component" value="Chromosome"/>
</dbReference>
<feature type="transmembrane region" description="Helical" evidence="8">
    <location>
        <begin position="7"/>
        <end position="29"/>
    </location>
</feature>
<feature type="transmembrane region" description="Helical" evidence="8">
    <location>
        <begin position="193"/>
        <end position="215"/>
    </location>
</feature>
<evidence type="ECO:0000256" key="2">
    <source>
        <dbReference type="ARBA" id="ARBA00022448"/>
    </source>
</evidence>
<feature type="transmembrane region" description="Helical" evidence="8">
    <location>
        <begin position="106"/>
        <end position="126"/>
    </location>
</feature>
<feature type="transmembrane region" description="Helical" evidence="8">
    <location>
        <begin position="67"/>
        <end position="94"/>
    </location>
</feature>
<dbReference type="InterPro" id="IPR050901">
    <property type="entry name" value="BP-dep_ABC_trans_perm"/>
</dbReference>
<feature type="transmembrane region" description="Helical" evidence="8">
    <location>
        <begin position="138"/>
        <end position="159"/>
    </location>
</feature>
<evidence type="ECO:0000256" key="8">
    <source>
        <dbReference type="SAM" id="Phobius"/>
    </source>
</evidence>
<dbReference type="PANTHER" id="PTHR32243">
    <property type="entry name" value="MALTOSE TRANSPORT SYSTEM PERMEASE-RELATED"/>
    <property type="match status" value="1"/>
</dbReference>
<evidence type="ECO:0000256" key="4">
    <source>
        <dbReference type="ARBA" id="ARBA00022597"/>
    </source>
</evidence>
<gene>
    <name evidence="9" type="ORF">NX772_01815</name>
</gene>
<evidence type="ECO:0000256" key="7">
    <source>
        <dbReference type="ARBA" id="ARBA00023136"/>
    </source>
</evidence>
<dbReference type="InterPro" id="IPR035906">
    <property type="entry name" value="MetI-like_sf"/>
</dbReference>
<dbReference type="Gene3D" id="1.10.3720.10">
    <property type="entry name" value="MetI-like"/>
    <property type="match status" value="1"/>
</dbReference>
<protein>
    <submittedName>
        <fullName evidence="9">Carbohydrate ABC transporter permease</fullName>
    </submittedName>
</protein>
<organism evidence="9 10">
    <name type="scientific">Mesomycoplasma molare</name>
    <dbReference type="NCBI Taxonomy" id="171288"/>
    <lineage>
        <taxon>Bacteria</taxon>
        <taxon>Bacillati</taxon>
        <taxon>Mycoplasmatota</taxon>
        <taxon>Mycoplasmoidales</taxon>
        <taxon>Metamycoplasmataceae</taxon>
        <taxon>Mesomycoplasma</taxon>
    </lineage>
</organism>
<dbReference type="PANTHER" id="PTHR32243:SF50">
    <property type="entry name" value="MALTOSE_MALTODEXTRIN TRANSPORT SYSTEM PERMEASE PROTEIN MALG"/>
    <property type="match status" value="1"/>
</dbReference>
<feature type="transmembrane region" description="Helical" evidence="8">
    <location>
        <begin position="235"/>
        <end position="261"/>
    </location>
</feature>
<keyword evidence="6 8" id="KW-1133">Transmembrane helix</keyword>
<proteinExistence type="predicted"/>
<evidence type="ECO:0000256" key="5">
    <source>
        <dbReference type="ARBA" id="ARBA00022692"/>
    </source>
</evidence>
<dbReference type="RefSeq" id="WP_027123271.1">
    <property type="nucleotide sequence ID" value="NZ_CP103423.1"/>
</dbReference>
<evidence type="ECO:0000256" key="1">
    <source>
        <dbReference type="ARBA" id="ARBA00004651"/>
    </source>
</evidence>
<dbReference type="SUPFAM" id="SSF161098">
    <property type="entry name" value="MetI-like"/>
    <property type="match status" value="1"/>
</dbReference>
<comment type="subcellular location">
    <subcellularLocation>
        <location evidence="1">Cell membrane</location>
        <topology evidence="1">Multi-pass membrane protein</topology>
    </subcellularLocation>
</comment>
<evidence type="ECO:0000313" key="9">
    <source>
        <dbReference type="EMBL" id="UWD34545.1"/>
    </source>
</evidence>